<feature type="domain" description="Potassium channel tetramerisation-type BTB" evidence="15">
    <location>
        <begin position="203"/>
        <end position="242"/>
    </location>
</feature>
<dbReference type="Pfam" id="PF00520">
    <property type="entry name" value="Ion_trans"/>
    <property type="match status" value="1"/>
</dbReference>
<dbReference type="InterPro" id="IPR027359">
    <property type="entry name" value="Volt_channel_dom_sf"/>
</dbReference>
<evidence type="ECO:0000256" key="3">
    <source>
        <dbReference type="ARBA" id="ARBA00022538"/>
    </source>
</evidence>
<dbReference type="GO" id="GO:0008076">
    <property type="term" value="C:voltage-gated potassium channel complex"/>
    <property type="evidence" value="ECO:0007669"/>
    <property type="project" value="InterPro"/>
</dbReference>
<dbReference type="InterPro" id="IPR005821">
    <property type="entry name" value="Ion_trans_dom"/>
</dbReference>
<dbReference type="PANTHER" id="PTHR11537:SF113">
    <property type="entry name" value="POTASSIUM VOLTAGE-GATED CHANNEL PROTEIN SHAKER"/>
    <property type="match status" value="1"/>
</dbReference>
<evidence type="ECO:0000259" key="15">
    <source>
        <dbReference type="Pfam" id="PF02214"/>
    </source>
</evidence>
<keyword evidence="3" id="KW-0633">Potassium transport</keyword>
<evidence type="ECO:0000256" key="5">
    <source>
        <dbReference type="ARBA" id="ARBA00022826"/>
    </source>
</evidence>
<evidence type="ECO:0000256" key="2">
    <source>
        <dbReference type="ARBA" id="ARBA00022448"/>
    </source>
</evidence>
<protein>
    <submittedName>
        <fullName evidence="17">Ion_trans domain-containing protein</fullName>
    </submittedName>
</protein>
<evidence type="ECO:0000256" key="11">
    <source>
        <dbReference type="ARBA" id="ARBA00023303"/>
    </source>
</evidence>
<dbReference type="InterPro" id="IPR028325">
    <property type="entry name" value="VG_K_chnl"/>
</dbReference>
<dbReference type="PRINTS" id="PR00169">
    <property type="entry name" value="KCHANNEL"/>
</dbReference>
<feature type="region of interest" description="Disordered" evidence="12">
    <location>
        <begin position="109"/>
        <end position="141"/>
    </location>
</feature>
<keyword evidence="5" id="KW-0631">Potassium channel</keyword>
<dbReference type="GO" id="GO:0001508">
    <property type="term" value="P:action potential"/>
    <property type="evidence" value="ECO:0007669"/>
    <property type="project" value="TreeGrafter"/>
</dbReference>
<dbReference type="GO" id="GO:0005251">
    <property type="term" value="F:delayed rectifier potassium channel activity"/>
    <property type="evidence" value="ECO:0007669"/>
    <property type="project" value="TreeGrafter"/>
</dbReference>
<keyword evidence="7" id="KW-0630">Potassium</keyword>
<keyword evidence="8 13" id="KW-1133">Transmembrane helix</keyword>
<organism evidence="16 17">
    <name type="scientific">Macrostomum lignano</name>
    <dbReference type="NCBI Taxonomy" id="282301"/>
    <lineage>
        <taxon>Eukaryota</taxon>
        <taxon>Metazoa</taxon>
        <taxon>Spiralia</taxon>
        <taxon>Lophotrochozoa</taxon>
        <taxon>Platyhelminthes</taxon>
        <taxon>Rhabditophora</taxon>
        <taxon>Macrostomorpha</taxon>
        <taxon>Macrostomida</taxon>
        <taxon>Macrostomidae</taxon>
        <taxon>Macrostomum</taxon>
    </lineage>
</organism>
<evidence type="ECO:0000256" key="10">
    <source>
        <dbReference type="ARBA" id="ARBA00023136"/>
    </source>
</evidence>
<keyword evidence="2" id="KW-0813">Transport</keyword>
<keyword evidence="4 13" id="KW-0812">Transmembrane</keyword>
<accession>A0A1I8FQZ2</accession>
<evidence type="ECO:0000256" key="4">
    <source>
        <dbReference type="ARBA" id="ARBA00022692"/>
    </source>
</evidence>
<dbReference type="Gene3D" id="3.30.710.10">
    <property type="entry name" value="Potassium Channel Kv1.1, Chain A"/>
    <property type="match status" value="1"/>
</dbReference>
<dbReference type="WBParaSite" id="maker-unitig_43099-snap-gene-0.1-mRNA-1">
    <property type="protein sequence ID" value="maker-unitig_43099-snap-gene-0.1-mRNA-1"/>
    <property type="gene ID" value="maker-unitig_43099-snap-gene-0.1"/>
</dbReference>
<dbReference type="InterPro" id="IPR003131">
    <property type="entry name" value="T1-type_BTB"/>
</dbReference>
<dbReference type="AlphaFoldDB" id="A0A1I8FQZ2"/>
<evidence type="ECO:0000313" key="17">
    <source>
        <dbReference type="WBParaSite" id="maker-unitig_43099-snap-gene-0.1-mRNA-1"/>
    </source>
</evidence>
<proteinExistence type="predicted"/>
<sequence>MSPRGRHLGSVSHASTETIRRALTAQTTDQVGGRSSRRFFLVDGAGGAVDMLKLQPRRQRRLRRTAARYRRGRQRPRRLPAAANAADEPHVVPCRIFAFIKRQRQSAATWRRNESAKLPLPGATVDRPANEPDDGSQRQQQHVMISSLPAPLHNLSSDGLRAIRLNVSGMHFETPPGHPQPARRAPCWQPAAPAAGVLPGPAPPHFEAVFNYYQYGGKLKRPPTVTDDIFLSELEFYDIEARSYISETVVGCLEHPLQRAVWMLSSTRRPSAMAFVVAILSVLFTVASIILFLRRDAQGVQRLAPCTREAQLPNFLDPFFYHRVGLHRLVTVELAGSVSFVCPCKKAFIKEMRWTLAHRAVLCHLPSVTLTNVLVTMSCEGGEVERTSLAFLRVVRLIRVFKLTSTRPTCRCWCSPSGPASKSRTLLCADSLASCCSPPTSTMWRARARRSRASRTRSGGVITMCTVGYGDKVPKGPLGKVVGSVCAVAGVLTLAIPVPIITENFNKFYTHKTGRAGGDGGLPFADSSLLLCTFKLKLNNKMKDCEAPARAKLLTAEEC</sequence>
<dbReference type="PANTHER" id="PTHR11537">
    <property type="entry name" value="VOLTAGE-GATED POTASSIUM CHANNEL"/>
    <property type="match status" value="1"/>
</dbReference>
<evidence type="ECO:0000256" key="1">
    <source>
        <dbReference type="ARBA" id="ARBA00004141"/>
    </source>
</evidence>
<dbReference type="SUPFAM" id="SSF54695">
    <property type="entry name" value="POZ domain"/>
    <property type="match status" value="1"/>
</dbReference>
<evidence type="ECO:0000259" key="14">
    <source>
        <dbReference type="Pfam" id="PF00520"/>
    </source>
</evidence>
<dbReference type="Gene3D" id="1.20.120.350">
    <property type="entry name" value="Voltage-gated potassium channels. Chain C"/>
    <property type="match status" value="1"/>
</dbReference>
<evidence type="ECO:0000256" key="12">
    <source>
        <dbReference type="SAM" id="MobiDB-lite"/>
    </source>
</evidence>
<evidence type="ECO:0000256" key="9">
    <source>
        <dbReference type="ARBA" id="ARBA00023065"/>
    </source>
</evidence>
<feature type="domain" description="Ion transport" evidence="14">
    <location>
        <begin position="462"/>
        <end position="511"/>
    </location>
</feature>
<dbReference type="InterPro" id="IPR011333">
    <property type="entry name" value="SKP1/BTB/POZ_sf"/>
</dbReference>
<reference evidence="17" key="1">
    <citation type="submission" date="2016-11" db="UniProtKB">
        <authorList>
            <consortium name="WormBaseParasite"/>
        </authorList>
    </citation>
    <scope>IDENTIFICATION</scope>
</reference>
<keyword evidence="16" id="KW-1185">Reference proteome</keyword>
<evidence type="ECO:0000313" key="16">
    <source>
        <dbReference type="Proteomes" id="UP000095280"/>
    </source>
</evidence>
<dbReference type="SUPFAM" id="SSF81324">
    <property type="entry name" value="Voltage-gated potassium channels"/>
    <property type="match status" value="2"/>
</dbReference>
<evidence type="ECO:0000256" key="7">
    <source>
        <dbReference type="ARBA" id="ARBA00022958"/>
    </source>
</evidence>
<evidence type="ECO:0000256" key="6">
    <source>
        <dbReference type="ARBA" id="ARBA00022882"/>
    </source>
</evidence>
<dbReference type="Gene3D" id="1.10.287.70">
    <property type="match status" value="1"/>
</dbReference>
<evidence type="ECO:0000256" key="13">
    <source>
        <dbReference type="SAM" id="Phobius"/>
    </source>
</evidence>
<dbReference type="Pfam" id="PF02214">
    <property type="entry name" value="BTB_2"/>
    <property type="match status" value="1"/>
</dbReference>
<keyword evidence="10 13" id="KW-0472">Membrane</keyword>
<keyword evidence="9" id="KW-0406">Ion transport</keyword>
<dbReference type="Proteomes" id="UP000095280">
    <property type="component" value="Unplaced"/>
</dbReference>
<keyword evidence="11" id="KW-0407">Ion channel</keyword>
<evidence type="ECO:0000256" key="8">
    <source>
        <dbReference type="ARBA" id="ARBA00022989"/>
    </source>
</evidence>
<comment type="subcellular location">
    <subcellularLocation>
        <location evidence="1">Membrane</location>
        <topology evidence="1">Multi-pass membrane protein</topology>
    </subcellularLocation>
</comment>
<dbReference type="GO" id="GO:0051260">
    <property type="term" value="P:protein homooligomerization"/>
    <property type="evidence" value="ECO:0007669"/>
    <property type="project" value="InterPro"/>
</dbReference>
<name>A0A1I8FQZ2_9PLAT</name>
<feature type="transmembrane region" description="Helical" evidence="13">
    <location>
        <begin position="272"/>
        <end position="293"/>
    </location>
</feature>
<keyword evidence="6" id="KW-0851">Voltage-gated channel</keyword>